<sequence length="76" mass="8460">MNKENKGDAAPVERRKKKMLSQTRPEPHTLTLHLAASRQPALTLNIGVGRLFKNSTVHQYIPLSGGGAREAEAQRW</sequence>
<proteinExistence type="predicted"/>
<comment type="caution">
    <text evidence="2">The sequence shown here is derived from an EMBL/GenBank/DDBJ whole genome shotgun (WGS) entry which is preliminary data.</text>
</comment>
<organism evidence="2 3">
    <name type="scientific">Liparis tanakae</name>
    <name type="common">Tanaka's snailfish</name>
    <dbReference type="NCBI Taxonomy" id="230148"/>
    <lineage>
        <taxon>Eukaryota</taxon>
        <taxon>Metazoa</taxon>
        <taxon>Chordata</taxon>
        <taxon>Craniata</taxon>
        <taxon>Vertebrata</taxon>
        <taxon>Euteleostomi</taxon>
        <taxon>Actinopterygii</taxon>
        <taxon>Neopterygii</taxon>
        <taxon>Teleostei</taxon>
        <taxon>Neoteleostei</taxon>
        <taxon>Acanthomorphata</taxon>
        <taxon>Eupercaria</taxon>
        <taxon>Perciformes</taxon>
        <taxon>Cottioidei</taxon>
        <taxon>Cottales</taxon>
        <taxon>Liparidae</taxon>
        <taxon>Liparis</taxon>
    </lineage>
</organism>
<dbReference type="Proteomes" id="UP000314294">
    <property type="component" value="Unassembled WGS sequence"/>
</dbReference>
<protein>
    <submittedName>
        <fullName evidence="2">Uncharacterized protein</fullName>
    </submittedName>
</protein>
<feature type="compositionally biased region" description="Basic and acidic residues" evidence="1">
    <location>
        <begin position="1"/>
        <end position="13"/>
    </location>
</feature>
<evidence type="ECO:0000313" key="2">
    <source>
        <dbReference type="EMBL" id="TNN39800.1"/>
    </source>
</evidence>
<reference evidence="2 3" key="1">
    <citation type="submission" date="2019-03" db="EMBL/GenBank/DDBJ databases">
        <title>First draft genome of Liparis tanakae, snailfish: a comprehensive survey of snailfish specific genes.</title>
        <authorList>
            <person name="Kim W."/>
            <person name="Song I."/>
            <person name="Jeong J.-H."/>
            <person name="Kim D."/>
            <person name="Kim S."/>
            <person name="Ryu S."/>
            <person name="Song J.Y."/>
            <person name="Lee S.K."/>
        </authorList>
    </citation>
    <scope>NUCLEOTIDE SEQUENCE [LARGE SCALE GENOMIC DNA]</scope>
    <source>
        <tissue evidence="2">Muscle</tissue>
    </source>
</reference>
<dbReference type="EMBL" id="SRLO01001247">
    <property type="protein sequence ID" value="TNN39800.1"/>
    <property type="molecule type" value="Genomic_DNA"/>
</dbReference>
<evidence type="ECO:0000313" key="3">
    <source>
        <dbReference type="Proteomes" id="UP000314294"/>
    </source>
</evidence>
<dbReference type="AlphaFoldDB" id="A0A4Z2FFX9"/>
<evidence type="ECO:0000256" key="1">
    <source>
        <dbReference type="SAM" id="MobiDB-lite"/>
    </source>
</evidence>
<keyword evidence="3" id="KW-1185">Reference proteome</keyword>
<feature type="region of interest" description="Disordered" evidence="1">
    <location>
        <begin position="1"/>
        <end position="26"/>
    </location>
</feature>
<name>A0A4Z2FFX9_9TELE</name>
<accession>A0A4Z2FFX9</accession>
<gene>
    <name evidence="2" type="ORF">EYF80_050031</name>
</gene>